<name>A0A1I8FME8_9PLAT</name>
<evidence type="ECO:0000256" key="2">
    <source>
        <dbReference type="ARBA" id="ARBA00022840"/>
    </source>
</evidence>
<dbReference type="Pfam" id="PF07714">
    <property type="entry name" value="PK_Tyr_Ser-Thr"/>
    <property type="match status" value="1"/>
</dbReference>
<dbReference type="InterPro" id="IPR011009">
    <property type="entry name" value="Kinase-like_dom_sf"/>
</dbReference>
<dbReference type="AlphaFoldDB" id="A0A1I8FME8"/>
<keyword evidence="2" id="KW-0067">ATP-binding</keyword>
<accession>A0A1I8FME8</accession>
<dbReference type="GO" id="GO:0005524">
    <property type="term" value="F:ATP binding"/>
    <property type="evidence" value="ECO:0007669"/>
    <property type="project" value="UniProtKB-KW"/>
</dbReference>
<evidence type="ECO:0000313" key="5">
    <source>
        <dbReference type="Proteomes" id="UP000095280"/>
    </source>
</evidence>
<keyword evidence="5" id="KW-1185">Reference proteome</keyword>
<evidence type="ECO:0000256" key="3">
    <source>
        <dbReference type="SAM" id="MobiDB-lite"/>
    </source>
</evidence>
<dbReference type="Gene3D" id="1.10.510.10">
    <property type="entry name" value="Transferase(Phosphotransferase) domain 1"/>
    <property type="match status" value="1"/>
</dbReference>
<keyword evidence="1" id="KW-0547">Nucleotide-binding</keyword>
<dbReference type="InterPro" id="IPR050198">
    <property type="entry name" value="Non-receptor_tyrosine_kinases"/>
</dbReference>
<dbReference type="PANTHER" id="PTHR24418">
    <property type="entry name" value="TYROSINE-PROTEIN KINASE"/>
    <property type="match status" value="1"/>
</dbReference>
<feature type="domain" description="Serine-threonine/tyrosine-protein kinase catalytic" evidence="4">
    <location>
        <begin position="48"/>
        <end position="160"/>
    </location>
</feature>
<protein>
    <submittedName>
        <fullName evidence="6">Non-specific protein-tyrosine kinase</fullName>
    </submittedName>
</protein>
<dbReference type="GO" id="GO:0004672">
    <property type="term" value="F:protein kinase activity"/>
    <property type="evidence" value="ECO:0007669"/>
    <property type="project" value="InterPro"/>
</dbReference>
<evidence type="ECO:0000256" key="1">
    <source>
        <dbReference type="ARBA" id="ARBA00022741"/>
    </source>
</evidence>
<evidence type="ECO:0000313" key="6">
    <source>
        <dbReference type="WBParaSite" id="maker-unitig_40340-snap-gene-0.1-mRNA-1"/>
    </source>
</evidence>
<dbReference type="Proteomes" id="UP000095280">
    <property type="component" value="Unplaced"/>
</dbReference>
<dbReference type="WBParaSite" id="maker-unitig_40340-snap-gene-0.1-mRNA-1">
    <property type="protein sequence ID" value="maker-unitig_40340-snap-gene-0.1-mRNA-1"/>
    <property type="gene ID" value="maker-unitig_40340-snap-gene-0.1"/>
</dbReference>
<evidence type="ECO:0000259" key="4">
    <source>
        <dbReference type="Pfam" id="PF07714"/>
    </source>
</evidence>
<feature type="region of interest" description="Disordered" evidence="3">
    <location>
        <begin position="1"/>
        <end position="39"/>
    </location>
</feature>
<reference evidence="6" key="1">
    <citation type="submission" date="2016-11" db="UniProtKB">
        <authorList>
            <consortium name="WormBaseParasite"/>
        </authorList>
    </citation>
    <scope>IDENTIFICATION</scope>
</reference>
<dbReference type="InterPro" id="IPR001245">
    <property type="entry name" value="Ser-Thr/Tyr_kinase_cat_dom"/>
</dbReference>
<organism evidence="5 6">
    <name type="scientific">Macrostomum lignano</name>
    <dbReference type="NCBI Taxonomy" id="282301"/>
    <lineage>
        <taxon>Eukaryota</taxon>
        <taxon>Metazoa</taxon>
        <taxon>Spiralia</taxon>
        <taxon>Lophotrochozoa</taxon>
        <taxon>Platyhelminthes</taxon>
        <taxon>Rhabditophora</taxon>
        <taxon>Macrostomorpha</taxon>
        <taxon>Macrostomida</taxon>
        <taxon>Macrostomidae</taxon>
        <taxon>Macrostomum</taxon>
    </lineage>
</organism>
<sequence length="177" mass="19179">MPHGQSVRLSKKSPTRTPAPCAALHGQPSGQRHGLSGAAPVCSPRPGARNCLVSDGSVVKVADFGHHPLSRRRLRCLRCQAGREIPIKWTAPEKSGLNRFNSSIMFGLSACCYGRCCLHMVVRRLPNIELTQVYQLLESGYRMDKPPGCPDSVYQLMRLCGCGSRSGGRLSGSCTTN</sequence>
<proteinExistence type="predicted"/>
<dbReference type="SUPFAM" id="SSF56112">
    <property type="entry name" value="Protein kinase-like (PK-like)"/>
    <property type="match status" value="1"/>
</dbReference>